<dbReference type="EMBL" id="JARWAF010000020">
    <property type="protein sequence ID" value="MDJ1645214.1"/>
    <property type="molecule type" value="Genomic_DNA"/>
</dbReference>
<gene>
    <name evidence="2" type="ORF">P5W92_33115</name>
</gene>
<feature type="region of interest" description="Disordered" evidence="1">
    <location>
        <begin position="1"/>
        <end position="21"/>
    </location>
</feature>
<sequence length="124" mass="13925">MAAYQQGMETGRTKEREWRQRTEAAQVATLERQIRTLREELDAKNRRFDVDGDQAVTVDGYGYRWRGPGRLDVGDRVLLPENHVSALRHGSGPFPGTVTELGTTYTGILSRIISRAPAAPRQTN</sequence>
<comment type="caution">
    <text evidence="2">The sequence shown here is derived from an EMBL/GenBank/DDBJ whole genome shotgun (WGS) entry which is preliminary data.</text>
</comment>
<feature type="compositionally biased region" description="Basic and acidic residues" evidence="1">
    <location>
        <begin position="11"/>
        <end position="21"/>
    </location>
</feature>
<proteinExistence type="predicted"/>
<evidence type="ECO:0000313" key="2">
    <source>
        <dbReference type="EMBL" id="MDJ1645214.1"/>
    </source>
</evidence>
<reference evidence="2 3" key="1">
    <citation type="submission" date="2023-04" db="EMBL/GenBank/DDBJ databases">
        <title>A novel species of the genus Streptomyces: Streptomyces pakalii sp. nov. isolated from a Mexican soil jungle.</title>
        <authorList>
            <person name="Chavez-Hernandez M.A."/>
            <person name="Ortiz-Alvarez J."/>
            <person name="Villa-Tanaca L."/>
            <person name="Hernandez-Rodriguez C."/>
        </authorList>
    </citation>
    <scope>NUCLEOTIDE SEQUENCE [LARGE SCALE GENOMIC DNA]</scope>
    <source>
        <strain evidence="2 3">ENCB-J15</strain>
    </source>
</reference>
<organism evidence="2 3">
    <name type="scientific">Streptomyces pakalii</name>
    <dbReference type="NCBI Taxonomy" id="3036494"/>
    <lineage>
        <taxon>Bacteria</taxon>
        <taxon>Bacillati</taxon>
        <taxon>Actinomycetota</taxon>
        <taxon>Actinomycetes</taxon>
        <taxon>Kitasatosporales</taxon>
        <taxon>Streptomycetaceae</taxon>
        <taxon>Streptomyces</taxon>
    </lineage>
</organism>
<name>A0ABT7DK12_9ACTN</name>
<keyword evidence="3" id="KW-1185">Reference proteome</keyword>
<evidence type="ECO:0000313" key="3">
    <source>
        <dbReference type="Proteomes" id="UP001237194"/>
    </source>
</evidence>
<dbReference type="Proteomes" id="UP001237194">
    <property type="component" value="Unassembled WGS sequence"/>
</dbReference>
<dbReference type="RefSeq" id="WP_283901040.1">
    <property type="nucleotide sequence ID" value="NZ_JARWAF010000020.1"/>
</dbReference>
<accession>A0ABT7DK12</accession>
<protein>
    <submittedName>
        <fullName evidence="2">Uncharacterized protein</fullName>
    </submittedName>
</protein>
<evidence type="ECO:0000256" key="1">
    <source>
        <dbReference type="SAM" id="MobiDB-lite"/>
    </source>
</evidence>